<feature type="transmembrane region" description="Helical" evidence="6">
    <location>
        <begin position="386"/>
        <end position="412"/>
    </location>
</feature>
<dbReference type="AlphaFoldDB" id="A0A0C2XVQ4"/>
<dbReference type="GO" id="GO:0055085">
    <property type="term" value="P:transmembrane transport"/>
    <property type="evidence" value="ECO:0007669"/>
    <property type="project" value="InterPro"/>
</dbReference>
<comment type="subcellular location">
    <subcellularLocation>
        <location evidence="1">Membrane</location>
        <topology evidence="1">Multi-pass membrane protein</topology>
    </subcellularLocation>
</comment>
<feature type="transmembrane region" description="Helical" evidence="6">
    <location>
        <begin position="104"/>
        <end position="127"/>
    </location>
</feature>
<feature type="chain" id="PRO_5002174369" description="Auxin efflux carrier" evidence="7">
    <location>
        <begin position="19"/>
        <end position="523"/>
    </location>
</feature>
<keyword evidence="2 6" id="KW-0812">Transmembrane</keyword>
<dbReference type="HOGENOM" id="CLU_021924_1_0_1"/>
<keyword evidence="4 6" id="KW-0472">Membrane</keyword>
<evidence type="ECO:0000256" key="1">
    <source>
        <dbReference type="ARBA" id="ARBA00004141"/>
    </source>
</evidence>
<dbReference type="GO" id="GO:0016020">
    <property type="term" value="C:membrane"/>
    <property type="evidence" value="ECO:0007669"/>
    <property type="project" value="UniProtKB-SubCell"/>
</dbReference>
<feature type="transmembrane region" description="Helical" evidence="6">
    <location>
        <begin position="463"/>
        <end position="484"/>
    </location>
</feature>
<reference evidence="9" key="2">
    <citation type="submission" date="2015-01" db="EMBL/GenBank/DDBJ databases">
        <title>Evolutionary Origins and Diversification of the Mycorrhizal Mutualists.</title>
        <authorList>
            <consortium name="DOE Joint Genome Institute"/>
            <consortium name="Mycorrhizal Genomics Consortium"/>
            <person name="Kohler A."/>
            <person name="Kuo A."/>
            <person name="Nagy L.G."/>
            <person name="Floudas D."/>
            <person name="Copeland A."/>
            <person name="Barry K.W."/>
            <person name="Cichocki N."/>
            <person name="Veneault-Fourrey C."/>
            <person name="LaButti K."/>
            <person name="Lindquist E.A."/>
            <person name="Lipzen A."/>
            <person name="Lundell T."/>
            <person name="Morin E."/>
            <person name="Murat C."/>
            <person name="Riley R."/>
            <person name="Ohm R."/>
            <person name="Sun H."/>
            <person name="Tunlid A."/>
            <person name="Henrissat B."/>
            <person name="Grigoriev I.V."/>
            <person name="Hibbett D.S."/>
            <person name="Martin F."/>
        </authorList>
    </citation>
    <scope>NUCLEOTIDE SEQUENCE [LARGE SCALE GENOMIC DNA]</scope>
    <source>
        <strain evidence="9">MAFF 305830</strain>
    </source>
</reference>
<evidence type="ECO:0000256" key="4">
    <source>
        <dbReference type="ARBA" id="ARBA00023136"/>
    </source>
</evidence>
<evidence type="ECO:0000256" key="7">
    <source>
        <dbReference type="SAM" id="SignalP"/>
    </source>
</evidence>
<evidence type="ECO:0000256" key="5">
    <source>
        <dbReference type="SAM" id="MobiDB-lite"/>
    </source>
</evidence>
<gene>
    <name evidence="8" type="ORF">M408DRAFT_14533</name>
</gene>
<dbReference type="InterPro" id="IPR004776">
    <property type="entry name" value="Mem_transp_PIN-like"/>
</dbReference>
<name>A0A0C2XVQ4_SERVB</name>
<organism evidence="8 9">
    <name type="scientific">Serendipita vermifera MAFF 305830</name>
    <dbReference type="NCBI Taxonomy" id="933852"/>
    <lineage>
        <taxon>Eukaryota</taxon>
        <taxon>Fungi</taxon>
        <taxon>Dikarya</taxon>
        <taxon>Basidiomycota</taxon>
        <taxon>Agaricomycotina</taxon>
        <taxon>Agaricomycetes</taxon>
        <taxon>Sebacinales</taxon>
        <taxon>Serendipitaceae</taxon>
        <taxon>Serendipita</taxon>
    </lineage>
</organism>
<dbReference type="InterPro" id="IPR040254">
    <property type="entry name" value="Ecm3-like"/>
</dbReference>
<evidence type="ECO:0000313" key="8">
    <source>
        <dbReference type="EMBL" id="KIM32962.1"/>
    </source>
</evidence>
<sequence>MVSTGALIWISCRPLLRTLLCTSSGFLLSRFDLFNGAAARGSGQVLLNVTFPCLLFSKIVPAITPQNVGALGPLITIGCIYQGLGLFMALIIREFFWVPHRFRNGLLVAGIWANYGDVPTAVIMSVTSAAPFSPEDSNLGVAYVSAFILVFFITLFPMGGHHLIAMDFEGPDKEDDEVKEELQTRKRKRIMLLQNCLRSFKLSSSKTIDDVENSPTTPIEDGRELKKGANQSECVTQVVPDRASLDELASEPTRHHRRQVTFDPLVRANTFTGEVSEKANVSRAASTYAGQDVLSPTPTMIAPTERDFDTGNAKMTNEKDGELVSSSRNPTSPSRRAWNVFRSLISPATISMFLSFPIALVTPLKGLFVHLDNSPIPSAPDGQPPLYFIFDTANFLGAASIPLGLICLGAALAKLKVPKTWNSLPLGAIGWMAIGKLVVSPILGILIVNAFMKIGFIHEEDKVLRFVTMFFSCMPTATTQVFLTQVYSGTGEAEHLSAFLIPQYALMLVSTTALTAYSLHTIF</sequence>
<evidence type="ECO:0000256" key="6">
    <source>
        <dbReference type="SAM" id="Phobius"/>
    </source>
</evidence>
<evidence type="ECO:0000256" key="3">
    <source>
        <dbReference type="ARBA" id="ARBA00022989"/>
    </source>
</evidence>
<keyword evidence="7" id="KW-0732">Signal</keyword>
<reference evidence="8 9" key="1">
    <citation type="submission" date="2014-04" db="EMBL/GenBank/DDBJ databases">
        <authorList>
            <consortium name="DOE Joint Genome Institute"/>
            <person name="Kuo A."/>
            <person name="Zuccaro A."/>
            <person name="Kohler A."/>
            <person name="Nagy L.G."/>
            <person name="Floudas D."/>
            <person name="Copeland A."/>
            <person name="Barry K.W."/>
            <person name="Cichocki N."/>
            <person name="Veneault-Fourrey C."/>
            <person name="LaButti K."/>
            <person name="Lindquist E.A."/>
            <person name="Lipzen A."/>
            <person name="Lundell T."/>
            <person name="Morin E."/>
            <person name="Murat C."/>
            <person name="Sun H."/>
            <person name="Tunlid A."/>
            <person name="Henrissat B."/>
            <person name="Grigoriev I.V."/>
            <person name="Hibbett D.S."/>
            <person name="Martin F."/>
            <person name="Nordberg H.P."/>
            <person name="Cantor M.N."/>
            <person name="Hua S.X."/>
        </authorList>
    </citation>
    <scope>NUCLEOTIDE SEQUENCE [LARGE SCALE GENOMIC DNA]</scope>
    <source>
        <strain evidence="8 9">MAFF 305830</strain>
    </source>
</reference>
<evidence type="ECO:0008006" key="10">
    <source>
        <dbReference type="Google" id="ProtNLM"/>
    </source>
</evidence>
<accession>A0A0C2XVQ4</accession>
<proteinExistence type="predicted"/>
<evidence type="ECO:0000256" key="2">
    <source>
        <dbReference type="ARBA" id="ARBA00022692"/>
    </source>
</evidence>
<feature type="signal peptide" evidence="7">
    <location>
        <begin position="1"/>
        <end position="18"/>
    </location>
</feature>
<feature type="transmembrane region" description="Helical" evidence="6">
    <location>
        <begin position="496"/>
        <end position="519"/>
    </location>
</feature>
<keyword evidence="3 6" id="KW-1133">Transmembrane helix</keyword>
<dbReference type="PANTHER" id="PTHR31274:SF1">
    <property type="entry name" value="AGL149CP"/>
    <property type="match status" value="1"/>
</dbReference>
<dbReference type="OrthoDB" id="435607at2759"/>
<keyword evidence="9" id="KW-1185">Reference proteome</keyword>
<dbReference type="Proteomes" id="UP000054097">
    <property type="component" value="Unassembled WGS sequence"/>
</dbReference>
<feature type="region of interest" description="Disordered" evidence="5">
    <location>
        <begin position="295"/>
        <end position="331"/>
    </location>
</feature>
<feature type="transmembrane region" description="Helical" evidence="6">
    <location>
        <begin position="424"/>
        <end position="451"/>
    </location>
</feature>
<protein>
    <recommendedName>
        <fullName evidence="10">Auxin efflux carrier</fullName>
    </recommendedName>
</protein>
<evidence type="ECO:0000313" key="9">
    <source>
        <dbReference type="Proteomes" id="UP000054097"/>
    </source>
</evidence>
<dbReference type="STRING" id="933852.A0A0C2XVQ4"/>
<feature type="transmembrane region" description="Helical" evidence="6">
    <location>
        <begin position="70"/>
        <end position="92"/>
    </location>
</feature>
<dbReference type="PANTHER" id="PTHR31274">
    <property type="entry name" value="PROTEIN ECM3"/>
    <property type="match status" value="1"/>
</dbReference>
<dbReference type="Pfam" id="PF03547">
    <property type="entry name" value="Mem_trans"/>
    <property type="match status" value="1"/>
</dbReference>
<dbReference type="EMBL" id="KN824279">
    <property type="protein sequence ID" value="KIM32962.1"/>
    <property type="molecule type" value="Genomic_DNA"/>
</dbReference>
<feature type="transmembrane region" description="Helical" evidence="6">
    <location>
        <begin position="139"/>
        <end position="158"/>
    </location>
</feature>